<dbReference type="EMBL" id="MT259468">
    <property type="protein sequence ID" value="QIW89964.1"/>
    <property type="molecule type" value="Genomic_DNA"/>
</dbReference>
<organism evidence="2 3">
    <name type="scientific">Aeromonas phage PS</name>
    <dbReference type="NCBI Taxonomy" id="2723762"/>
    <lineage>
        <taxon>Viruses</taxon>
        <taxon>Duplodnaviria</taxon>
        <taxon>Heunggongvirae</taxon>
        <taxon>Uroviricota</taxon>
        <taxon>Caudoviricetes</taxon>
        <taxon>Autographivirales</taxon>
        <taxon>Autoscriptoviridae</taxon>
        <taxon>Savitribaivirus</taxon>
        <taxon>Savitribaivirus PS</taxon>
    </lineage>
</organism>
<accession>A0A6H0X6L6</accession>
<name>A0A6H0X6L6_9CAUD</name>
<dbReference type="Proteomes" id="UP000503286">
    <property type="component" value="Segment"/>
</dbReference>
<proteinExistence type="predicted"/>
<keyword evidence="3" id="KW-1185">Reference proteome</keyword>
<sequence>MATIDLTGVWHQEVQRITNQYAPGHGMQPDAVVPITTIKHEPVDTSTGSKLSPPPGNLKLPQAPTQSE</sequence>
<feature type="region of interest" description="Disordered" evidence="1">
    <location>
        <begin position="37"/>
        <end position="68"/>
    </location>
</feature>
<reference evidence="2" key="1">
    <citation type="submission" date="2020-03" db="EMBL/GenBank/DDBJ databases">
        <title>Complete genome sequence of Aeromonas phage PS.</title>
        <authorList>
            <person name="Tagunde S.N."/>
            <person name="Newase S.K."/>
            <person name="Nagar V."/>
            <person name="Kapadnis B.P."/>
            <person name="Pandit S.V."/>
        </authorList>
    </citation>
    <scope>NUCLEOTIDE SEQUENCE</scope>
</reference>
<evidence type="ECO:0000313" key="2">
    <source>
        <dbReference type="EMBL" id="QIW89964.1"/>
    </source>
</evidence>
<evidence type="ECO:0000256" key="1">
    <source>
        <dbReference type="SAM" id="MobiDB-lite"/>
    </source>
</evidence>
<protein>
    <submittedName>
        <fullName evidence="2">Uncharacterized protein</fullName>
    </submittedName>
</protein>
<evidence type="ECO:0000313" key="3">
    <source>
        <dbReference type="Proteomes" id="UP000503286"/>
    </source>
</evidence>